<dbReference type="PROSITE" id="PS51257">
    <property type="entry name" value="PROKAR_LIPOPROTEIN"/>
    <property type="match status" value="1"/>
</dbReference>
<dbReference type="Pfam" id="PF13432">
    <property type="entry name" value="TPR_16"/>
    <property type="match status" value="1"/>
</dbReference>
<dbReference type="AlphaFoldDB" id="A0A2U3BEK7"/>
<dbReference type="SMART" id="SM00028">
    <property type="entry name" value="TPR"/>
    <property type="match status" value="2"/>
</dbReference>
<comment type="caution">
    <text evidence="2">The sequence shown here is derived from an EMBL/GenBank/DDBJ whole genome shotgun (WGS) entry which is preliminary data.</text>
</comment>
<evidence type="ECO:0000313" key="2">
    <source>
        <dbReference type="EMBL" id="PWI35218.1"/>
    </source>
</evidence>
<feature type="compositionally biased region" description="Acidic residues" evidence="1">
    <location>
        <begin position="328"/>
        <end position="337"/>
    </location>
</feature>
<gene>
    <name evidence="2" type="ORF">DI392_02835</name>
</gene>
<reference evidence="2 3" key="1">
    <citation type="submission" date="2018-05" db="EMBL/GenBank/DDBJ databases">
        <title>Vibrio limimaris sp. nov., isolated from marine sediment.</title>
        <authorList>
            <person name="Li C.-M."/>
        </authorList>
    </citation>
    <scope>NUCLEOTIDE SEQUENCE [LARGE SCALE GENOMIC DNA]</scope>
    <source>
        <strain evidence="2 3">E4404</strain>
    </source>
</reference>
<feature type="region of interest" description="Disordered" evidence="1">
    <location>
        <begin position="319"/>
        <end position="346"/>
    </location>
</feature>
<evidence type="ECO:0000313" key="3">
    <source>
        <dbReference type="Proteomes" id="UP000245362"/>
    </source>
</evidence>
<dbReference type="RefSeq" id="WP_109318370.1">
    <property type="nucleotide sequence ID" value="NZ_QFWT01000001.1"/>
</dbReference>
<dbReference type="Gene3D" id="1.25.40.10">
    <property type="entry name" value="Tetratricopeptide repeat domain"/>
    <property type="match status" value="1"/>
</dbReference>
<protein>
    <submittedName>
        <fullName evidence="2">Uncharacterized protein</fullName>
    </submittedName>
</protein>
<dbReference type="InterPro" id="IPR019734">
    <property type="entry name" value="TPR_rpt"/>
</dbReference>
<evidence type="ECO:0000256" key="1">
    <source>
        <dbReference type="SAM" id="MobiDB-lite"/>
    </source>
</evidence>
<keyword evidence="3" id="KW-1185">Reference proteome</keyword>
<dbReference type="SUPFAM" id="SSF48452">
    <property type="entry name" value="TPR-like"/>
    <property type="match status" value="1"/>
</dbReference>
<proteinExistence type="predicted"/>
<dbReference type="InterPro" id="IPR011990">
    <property type="entry name" value="TPR-like_helical_dom_sf"/>
</dbReference>
<sequence>MRKMVLLSLALLTGCATTSSSQKEQVSQSAFESKEEMLLKTGSSTQLIQLYKNKLKEGDSQEIRLKLIEAYLADKDYESAGFHLDLLQKQQPDPDKPDDTLQAKVSFLQAKVLLEQGRPANAADLVKQAMAREQVYPEAENLMGLIQAELGDFARAREYFNRARQHYYDDVIVKNNLAVLDLIEENYQAAVEKLQPLYQKGLADNKITANLVLAYAKLGNYSAVEDILKKQDYTSDEIRSVFIGLKVSDNIISGRLHQKESPVSQVTEQKTDPVVSIPVVSIEPKDSSEPEEVPEEENPVLIDSENTLALMLEEYIQQEARKNPDLSENIEESELNETGERDEAGN</sequence>
<name>A0A2U3BEK7_9VIBR</name>
<dbReference type="OrthoDB" id="6260771at2"/>
<organism evidence="2 3">
    <name type="scientific">Vibrio albus</name>
    <dbReference type="NCBI Taxonomy" id="2200953"/>
    <lineage>
        <taxon>Bacteria</taxon>
        <taxon>Pseudomonadati</taxon>
        <taxon>Pseudomonadota</taxon>
        <taxon>Gammaproteobacteria</taxon>
        <taxon>Vibrionales</taxon>
        <taxon>Vibrionaceae</taxon>
        <taxon>Vibrio</taxon>
    </lineage>
</organism>
<dbReference type="EMBL" id="QFWT01000001">
    <property type="protein sequence ID" value="PWI35218.1"/>
    <property type="molecule type" value="Genomic_DNA"/>
</dbReference>
<dbReference type="Proteomes" id="UP000245362">
    <property type="component" value="Unassembled WGS sequence"/>
</dbReference>
<accession>A0A2U3BEK7</accession>